<dbReference type="Gene3D" id="3.30.565.10">
    <property type="entry name" value="Histidine kinase-like ATPase, C-terminal domain"/>
    <property type="match status" value="1"/>
</dbReference>
<evidence type="ECO:0000256" key="3">
    <source>
        <dbReference type="ARBA" id="ARBA00023012"/>
    </source>
</evidence>
<evidence type="ECO:0000256" key="2">
    <source>
        <dbReference type="ARBA" id="ARBA00022777"/>
    </source>
</evidence>
<keyword evidence="1" id="KW-0808">Transferase</keyword>
<evidence type="ECO:0000256" key="5">
    <source>
        <dbReference type="SAM" id="Phobius"/>
    </source>
</evidence>
<gene>
    <name evidence="8" type="ORF">EI290_17650</name>
</gene>
<dbReference type="PANTHER" id="PTHR24421">
    <property type="entry name" value="NITRATE/NITRITE SENSOR PROTEIN NARX-RELATED"/>
    <property type="match status" value="1"/>
</dbReference>
<dbReference type="OrthoDB" id="1523646at2"/>
<dbReference type="EMBL" id="RWIS01000013">
    <property type="protein sequence ID" value="RSK25246.1"/>
    <property type="molecule type" value="Genomic_DNA"/>
</dbReference>
<keyword evidence="5" id="KW-1133">Transmembrane helix</keyword>
<protein>
    <submittedName>
        <fullName evidence="8">Tetratricopeptide repeat-containing sensor histidine kinase</fullName>
    </submittedName>
</protein>
<dbReference type="CDD" id="cd16917">
    <property type="entry name" value="HATPase_UhpB-NarQ-NarX-like"/>
    <property type="match status" value="1"/>
</dbReference>
<dbReference type="Pfam" id="PF02518">
    <property type="entry name" value="HATPase_c"/>
    <property type="match status" value="1"/>
</dbReference>
<dbReference type="InterPro" id="IPR019734">
    <property type="entry name" value="TPR_rpt"/>
</dbReference>
<dbReference type="Gene3D" id="1.20.5.1930">
    <property type="match status" value="1"/>
</dbReference>
<keyword evidence="9" id="KW-1185">Reference proteome</keyword>
<dbReference type="InterPro" id="IPR050482">
    <property type="entry name" value="Sensor_HK_TwoCompSys"/>
</dbReference>
<dbReference type="Gene3D" id="1.25.40.10">
    <property type="entry name" value="Tetratricopeptide repeat domain"/>
    <property type="match status" value="3"/>
</dbReference>
<dbReference type="InterPro" id="IPR036890">
    <property type="entry name" value="HATPase_C_sf"/>
</dbReference>
<dbReference type="Pfam" id="PF13424">
    <property type="entry name" value="TPR_12"/>
    <property type="match status" value="1"/>
</dbReference>
<dbReference type="Proteomes" id="UP000280066">
    <property type="component" value="Unassembled WGS sequence"/>
</dbReference>
<evidence type="ECO:0000256" key="1">
    <source>
        <dbReference type="ARBA" id="ARBA00022679"/>
    </source>
</evidence>
<evidence type="ECO:0000313" key="9">
    <source>
        <dbReference type="Proteomes" id="UP000280066"/>
    </source>
</evidence>
<keyword evidence="5" id="KW-0812">Transmembrane</keyword>
<name>A0A3R9NZY6_9BACT</name>
<organism evidence="8 9">
    <name type="scientific">Hymenobacter metallilatus</name>
    <dbReference type="NCBI Taxonomy" id="2493666"/>
    <lineage>
        <taxon>Bacteria</taxon>
        <taxon>Pseudomonadati</taxon>
        <taxon>Bacteroidota</taxon>
        <taxon>Cytophagia</taxon>
        <taxon>Cytophagales</taxon>
        <taxon>Hymenobacteraceae</taxon>
        <taxon>Hymenobacter</taxon>
    </lineage>
</organism>
<dbReference type="RefSeq" id="WP_125432995.1">
    <property type="nucleotide sequence ID" value="NZ_RWIS01000013.1"/>
</dbReference>
<dbReference type="GO" id="GO:0046983">
    <property type="term" value="F:protein dimerization activity"/>
    <property type="evidence" value="ECO:0007669"/>
    <property type="project" value="InterPro"/>
</dbReference>
<evidence type="ECO:0000313" key="8">
    <source>
        <dbReference type="EMBL" id="RSK25246.1"/>
    </source>
</evidence>
<keyword evidence="3" id="KW-0902">Two-component regulatory system</keyword>
<keyword evidence="2 8" id="KW-0418">Kinase</keyword>
<evidence type="ECO:0000256" key="6">
    <source>
        <dbReference type="SAM" id="SignalP"/>
    </source>
</evidence>
<feature type="signal peptide" evidence="6">
    <location>
        <begin position="1"/>
        <end position="21"/>
    </location>
</feature>
<evidence type="ECO:0000259" key="7">
    <source>
        <dbReference type="PROSITE" id="PS50109"/>
    </source>
</evidence>
<dbReference type="PROSITE" id="PS50109">
    <property type="entry name" value="HIS_KIN"/>
    <property type="match status" value="1"/>
</dbReference>
<accession>A0A3R9NZY6</accession>
<keyword evidence="4" id="KW-0175">Coiled coil</keyword>
<dbReference type="InterPro" id="IPR003594">
    <property type="entry name" value="HATPase_dom"/>
</dbReference>
<dbReference type="GO" id="GO:0016020">
    <property type="term" value="C:membrane"/>
    <property type="evidence" value="ECO:0007669"/>
    <property type="project" value="InterPro"/>
</dbReference>
<dbReference type="SUPFAM" id="SSF48452">
    <property type="entry name" value="TPR-like"/>
    <property type="match status" value="2"/>
</dbReference>
<keyword evidence="5" id="KW-0472">Membrane</keyword>
<sequence length="664" mass="74677">MTRFLLGGLMLLLLLTGQLRGAAPAAPAPLRAAKAAASGVPPELSALSVQRTSQRRIDSLRALVAAHHTLDTIKIDYMTRLAWEIQQRDVRAGLPVLKEALRLAQQLNYRDYKAETMLDVADGYILVGDYEEAKHWLQRSEAEFTRIHNIGGQIRCVGRFAKIAAQQGQYATALSYYFRVSPRYDYGDTRRFYTSLQIQIGNVYRQIGELAIAEEYLQHALEVSLRYDYPDRLNLIYGELGEVRRQQRRWEEARQFYRQSMVISKKLNLAPEILRMEINLAEMDEQQGGYEAALARARPALPQAMRVLPLAVPRVLVLLARSSLRLSRPDSAVQFARQGLQVARAIRVPEGIRDAHEVLARAYAAQGRYAQAYQAQQLFMATRDSLSGAEVSRRTIALQYRNKLRQQKAKIQLLTQRTKLQEQERQLARLRQQWQVAVLVGVGLLLALLAVGGVWQYRRRQTAREAALRTSLAADLHDDVGSLLTQISLQSTMLREGLYPPEQQRGHLDHMAETSRMAARQMSDVVWGIDARNDSFISVLDRMRDHAHQVLPPAGLELDFFADPALLTVAVPLSTRQALYLIYKEALHNAVKHAQATLVTVRLQLLGRQLQLEVLDDGRGGPLPVRPAGQGLRNMQARAAAAAGTVSYDSLEQGFRVLARLPLG</sequence>
<feature type="domain" description="Histidine kinase" evidence="7">
    <location>
        <begin position="475"/>
        <end position="664"/>
    </location>
</feature>
<keyword evidence="6" id="KW-0732">Signal</keyword>
<dbReference type="InterPro" id="IPR005467">
    <property type="entry name" value="His_kinase_dom"/>
</dbReference>
<reference evidence="8 9" key="1">
    <citation type="submission" date="2018-12" db="EMBL/GenBank/DDBJ databases">
        <authorList>
            <person name="Feng G."/>
            <person name="Zhu H."/>
        </authorList>
    </citation>
    <scope>NUCLEOTIDE SEQUENCE [LARGE SCALE GENOMIC DNA]</scope>
    <source>
        <strain evidence="8 9">9PBR-2</strain>
    </source>
</reference>
<feature type="chain" id="PRO_5018724689" evidence="6">
    <location>
        <begin position="22"/>
        <end position="664"/>
    </location>
</feature>
<dbReference type="SUPFAM" id="SSF55874">
    <property type="entry name" value="ATPase domain of HSP90 chaperone/DNA topoisomerase II/histidine kinase"/>
    <property type="match status" value="1"/>
</dbReference>
<dbReference type="InterPro" id="IPR011712">
    <property type="entry name" value="Sig_transdc_His_kin_sub3_dim/P"/>
</dbReference>
<feature type="transmembrane region" description="Helical" evidence="5">
    <location>
        <begin position="434"/>
        <end position="455"/>
    </location>
</feature>
<dbReference type="InterPro" id="IPR011990">
    <property type="entry name" value="TPR-like_helical_dom_sf"/>
</dbReference>
<proteinExistence type="predicted"/>
<evidence type="ECO:0000256" key="4">
    <source>
        <dbReference type="SAM" id="Coils"/>
    </source>
</evidence>
<comment type="caution">
    <text evidence="8">The sequence shown here is derived from an EMBL/GenBank/DDBJ whole genome shotgun (WGS) entry which is preliminary data.</text>
</comment>
<dbReference type="AlphaFoldDB" id="A0A3R9NZY6"/>
<dbReference type="GO" id="GO:0000155">
    <property type="term" value="F:phosphorelay sensor kinase activity"/>
    <property type="evidence" value="ECO:0007669"/>
    <property type="project" value="InterPro"/>
</dbReference>
<dbReference type="Pfam" id="PF07730">
    <property type="entry name" value="HisKA_3"/>
    <property type="match status" value="1"/>
</dbReference>
<dbReference type="Pfam" id="PF13374">
    <property type="entry name" value="TPR_10"/>
    <property type="match status" value="1"/>
</dbReference>
<dbReference type="SMART" id="SM00028">
    <property type="entry name" value="TPR"/>
    <property type="match status" value="3"/>
</dbReference>
<feature type="coiled-coil region" evidence="4">
    <location>
        <begin position="397"/>
        <end position="433"/>
    </location>
</feature>